<organism evidence="7 8">
    <name type="scientific">Astatotilapia calliptera</name>
    <name type="common">Eastern happy</name>
    <name type="synonym">Chromis callipterus</name>
    <dbReference type="NCBI Taxonomy" id="8154"/>
    <lineage>
        <taxon>Eukaryota</taxon>
        <taxon>Metazoa</taxon>
        <taxon>Chordata</taxon>
        <taxon>Craniata</taxon>
        <taxon>Vertebrata</taxon>
        <taxon>Euteleostomi</taxon>
        <taxon>Actinopterygii</taxon>
        <taxon>Neopterygii</taxon>
        <taxon>Teleostei</taxon>
        <taxon>Neoteleostei</taxon>
        <taxon>Acanthomorphata</taxon>
        <taxon>Ovalentaria</taxon>
        <taxon>Cichlomorphae</taxon>
        <taxon>Cichliformes</taxon>
        <taxon>Cichlidae</taxon>
        <taxon>African cichlids</taxon>
        <taxon>Pseudocrenilabrinae</taxon>
        <taxon>Haplochromini</taxon>
        <taxon>Astatotilapia</taxon>
    </lineage>
</organism>
<reference evidence="7 8" key="1">
    <citation type="submission" date="2018-05" db="EMBL/GenBank/DDBJ databases">
        <authorList>
            <person name="Datahose"/>
        </authorList>
    </citation>
    <scope>NUCLEOTIDE SEQUENCE</scope>
</reference>
<dbReference type="GO" id="GO:0005912">
    <property type="term" value="C:adherens junction"/>
    <property type="evidence" value="ECO:0007669"/>
    <property type="project" value="TreeGrafter"/>
</dbReference>
<dbReference type="PANTHER" id="PTHR46079">
    <property type="entry name" value="FERM DOMAIN-CONTAINING PROTEIN 4"/>
    <property type="match status" value="1"/>
</dbReference>
<name>A0A3P8QTM5_ASTCA</name>
<feature type="compositionally biased region" description="Low complexity" evidence="5">
    <location>
        <begin position="547"/>
        <end position="556"/>
    </location>
</feature>
<dbReference type="InterPro" id="IPR018979">
    <property type="entry name" value="FERM_N"/>
</dbReference>
<comment type="subcellular location">
    <subcellularLocation>
        <location evidence="1">Cytoplasm</location>
    </subcellularLocation>
</comment>
<dbReference type="GeneTree" id="ENSGT01020000230354"/>
<dbReference type="GO" id="GO:0005923">
    <property type="term" value="C:bicellular tight junction"/>
    <property type="evidence" value="ECO:0007669"/>
    <property type="project" value="TreeGrafter"/>
</dbReference>
<evidence type="ECO:0000256" key="2">
    <source>
        <dbReference type="ARBA" id="ARBA00022490"/>
    </source>
</evidence>
<feature type="compositionally biased region" description="Basic residues" evidence="5">
    <location>
        <begin position="698"/>
        <end position="709"/>
    </location>
</feature>
<dbReference type="InterPro" id="IPR018980">
    <property type="entry name" value="FERM_PH-like_C"/>
</dbReference>
<dbReference type="InterPro" id="IPR021774">
    <property type="entry name" value="CUPID"/>
</dbReference>
<feature type="compositionally biased region" description="Polar residues" evidence="5">
    <location>
        <begin position="643"/>
        <end position="676"/>
    </location>
</feature>
<evidence type="ECO:0000256" key="3">
    <source>
        <dbReference type="ARBA" id="ARBA00023054"/>
    </source>
</evidence>
<accession>A0A3P8QTM5</accession>
<evidence type="ECO:0000313" key="8">
    <source>
        <dbReference type="Proteomes" id="UP000265100"/>
    </source>
</evidence>
<proteinExistence type="predicted"/>
<dbReference type="PANTHER" id="PTHR46079:SF1">
    <property type="entry name" value="FERM DOMAIN-CONTAINING PROTEIN 4B"/>
    <property type="match status" value="1"/>
</dbReference>
<dbReference type="GO" id="GO:0005737">
    <property type="term" value="C:cytoplasm"/>
    <property type="evidence" value="ECO:0007669"/>
    <property type="project" value="UniProtKB-SubCell"/>
</dbReference>
<dbReference type="InterPro" id="IPR011993">
    <property type="entry name" value="PH-like_dom_sf"/>
</dbReference>
<dbReference type="InterPro" id="IPR041785">
    <property type="entry name" value="FRMD4A/B_FERM_C"/>
</dbReference>
<sequence>MAVRIMRGMEDLVASGSQLVWSLAHQTLRSWYNRGLMPCRHSEVFWCCFTGGRLCQVHLLDDRKLELLVQPKLLSRELLDLVASHFNLKEKEYFGLCFIDDTGQSNWLQLDRKVLDHYFSKTSGPLELKFLVRFYIEKITLLKDNTTVELFFLNAKSLVFNVSVCEIFFPHSSAETATSDLKQLPVLPTRVLREHPSLNYCESVVYLHVCAFLQDKQGIPWWLGVSYKGIGQYDWQDKLKPRQLFQWKQLENLYFREKKFSVEVNDPHRRAVTKRTFGQSGLVIHTWYASHSLIKTIWVMAISQHQFYLDMKQSKSKMTTTRSSGDIAVDLTEISAPRITKLSSIESKNHLIMASNGSLISTGSADSEVSEEQKKEKIAELKKKEKELQDKLSAKLEELKKICLREAELTGRLPKEYPLATGEKVPHVRRRVGTAFKLDDLFPYDEDPHLRNLESRFALQQKIVEAAMKLANEADLCKTVKRKRKHNYLDAMRNLEEIEKQINDYRVKKGQKPTQRASLILRDDPQPSELSSLSDSLTLDDDDELGSQRQRSRSVQYSPRPHHADTLDAHYNKDRRASANDQLADTHHYSHNDTLSVYSSPCKAASRQPRDARSMPPTPLLTRNAYSSTQLRSEDSPQHFRQRSGSLESQSQLMIETKPSMPTLTVPSARRSNSTEMLDDGSSYTSQSSVEYSVPGNHHTHGRRVRGRHRKDMYANTGSMPNLAQPDTRCYGYQPRARPTTTAYYVTGYPNYAEPEPYSNGVYVYDNEMEGHYNVNPSYHHTQTAYQSPSVYGHYGNDEIDGASQNVYATIRPSRQRPVPRSNEQINKNIQKALVAEHLRGWYKRNTAQKQAAYDYEYDRGSQQSLGYPTTHAPQAYSSRNLSYSSVASSGNWHSHMTGSAMLEYDMPVHAPQSFPYSTASYAHSTHSSLSGEDVIGWHAPLGI</sequence>
<evidence type="ECO:0000259" key="6">
    <source>
        <dbReference type="PROSITE" id="PS50057"/>
    </source>
</evidence>
<protein>
    <recommendedName>
        <fullName evidence="6">FERM domain-containing protein</fullName>
    </recommendedName>
</protein>
<dbReference type="AlphaFoldDB" id="A0A3P8QTM5"/>
<dbReference type="Pfam" id="PF09379">
    <property type="entry name" value="FERM_N"/>
    <property type="match status" value="1"/>
</dbReference>
<dbReference type="Pfam" id="PF11819">
    <property type="entry name" value="CUPID"/>
    <property type="match status" value="1"/>
</dbReference>
<dbReference type="GO" id="GO:0090162">
    <property type="term" value="P:establishment of epithelial cell polarity"/>
    <property type="evidence" value="ECO:0007669"/>
    <property type="project" value="InterPro"/>
</dbReference>
<reference evidence="8" key="2">
    <citation type="submission" date="2023-03" db="EMBL/GenBank/DDBJ databases">
        <authorList>
            <consortium name="Wellcome Sanger Institute Data Sharing"/>
        </authorList>
    </citation>
    <scope>NUCLEOTIDE SEQUENCE [LARGE SCALE GENOMIC DNA]</scope>
</reference>
<dbReference type="InterPro" id="IPR029071">
    <property type="entry name" value="Ubiquitin-like_domsf"/>
</dbReference>
<dbReference type="PROSITE" id="PS50057">
    <property type="entry name" value="FERM_3"/>
    <property type="match status" value="1"/>
</dbReference>
<feature type="compositionally biased region" description="Low complexity" evidence="5">
    <location>
        <begin position="528"/>
        <end position="537"/>
    </location>
</feature>
<dbReference type="Pfam" id="PF09380">
    <property type="entry name" value="FERM_C"/>
    <property type="match status" value="1"/>
</dbReference>
<dbReference type="Gene3D" id="3.10.20.90">
    <property type="entry name" value="Phosphatidylinositol 3-kinase Catalytic Subunit, Chain A, domain 1"/>
    <property type="match status" value="1"/>
</dbReference>
<keyword evidence="8" id="KW-1185">Reference proteome</keyword>
<dbReference type="Proteomes" id="UP000265100">
    <property type="component" value="Chromosome 5"/>
</dbReference>
<reference evidence="7" key="4">
    <citation type="submission" date="2025-09" db="UniProtKB">
        <authorList>
            <consortium name="Ensembl"/>
        </authorList>
    </citation>
    <scope>IDENTIFICATION</scope>
</reference>
<dbReference type="InterPro" id="IPR000299">
    <property type="entry name" value="FERM_domain"/>
</dbReference>
<keyword evidence="2" id="KW-0963">Cytoplasm</keyword>
<dbReference type="InterPro" id="IPR019749">
    <property type="entry name" value="Band_41_domain"/>
</dbReference>
<evidence type="ECO:0000256" key="5">
    <source>
        <dbReference type="SAM" id="MobiDB-lite"/>
    </source>
</evidence>
<dbReference type="FunFam" id="2.30.29.30:FF:000022">
    <property type="entry name" value="Putative FERM domain-containing protein 4A"/>
    <property type="match status" value="1"/>
</dbReference>
<dbReference type="SUPFAM" id="SSF50729">
    <property type="entry name" value="PH domain-like"/>
    <property type="match status" value="1"/>
</dbReference>
<feature type="region of interest" description="Disordered" evidence="5">
    <location>
        <begin position="508"/>
        <end position="570"/>
    </location>
</feature>
<dbReference type="FunFam" id="3.10.20.90:FF:000019">
    <property type="entry name" value="FERM domain containing 4A"/>
    <property type="match status" value="1"/>
</dbReference>
<evidence type="ECO:0000256" key="1">
    <source>
        <dbReference type="ARBA" id="ARBA00004496"/>
    </source>
</evidence>
<feature type="coiled-coil region" evidence="4">
    <location>
        <begin position="367"/>
        <end position="402"/>
    </location>
</feature>
<dbReference type="InterPro" id="IPR047176">
    <property type="entry name" value="FRMD4A/B"/>
</dbReference>
<evidence type="ECO:0000313" key="7">
    <source>
        <dbReference type="Ensembl" id="ENSACLP00000033025.2"/>
    </source>
</evidence>
<feature type="domain" description="FERM" evidence="6">
    <location>
        <begin position="53"/>
        <end position="393"/>
    </location>
</feature>
<reference evidence="7" key="3">
    <citation type="submission" date="2025-08" db="UniProtKB">
        <authorList>
            <consortium name="Ensembl"/>
        </authorList>
    </citation>
    <scope>IDENTIFICATION</scope>
</reference>
<feature type="compositionally biased region" description="Low complexity" evidence="5">
    <location>
        <begin position="682"/>
        <end position="697"/>
    </location>
</feature>
<dbReference type="Gene3D" id="2.30.29.30">
    <property type="entry name" value="Pleckstrin-homology domain (PH domain)/Phosphotyrosine-binding domain (PTB)"/>
    <property type="match status" value="1"/>
</dbReference>
<dbReference type="CDD" id="cd13191">
    <property type="entry name" value="FERM_C_FRMD4A_FRMD4B"/>
    <property type="match status" value="1"/>
</dbReference>
<dbReference type="OMA" id="CEPNRVI"/>
<dbReference type="STRING" id="8154.ENSACLP00000033025"/>
<dbReference type="SMART" id="SM00295">
    <property type="entry name" value="B41"/>
    <property type="match status" value="1"/>
</dbReference>
<dbReference type="SMART" id="SM01196">
    <property type="entry name" value="FERM_C"/>
    <property type="match status" value="1"/>
</dbReference>
<keyword evidence="3 4" id="KW-0175">Coiled coil</keyword>
<dbReference type="SUPFAM" id="SSF54236">
    <property type="entry name" value="Ubiquitin-like"/>
    <property type="match status" value="1"/>
</dbReference>
<dbReference type="Ensembl" id="ENSACLT00000033805.2">
    <property type="protein sequence ID" value="ENSACLP00000033025.2"/>
    <property type="gene ID" value="ENSACLG00000022299.2"/>
</dbReference>
<dbReference type="Bgee" id="ENSACLG00000022299">
    <property type="expression patterns" value="Expressed in liver and 8 other cell types or tissues"/>
</dbReference>
<dbReference type="CDD" id="cd17200">
    <property type="entry name" value="FERM_F1_FRMD4B"/>
    <property type="match status" value="1"/>
</dbReference>
<evidence type="ECO:0000256" key="4">
    <source>
        <dbReference type="SAM" id="Coils"/>
    </source>
</evidence>
<feature type="region of interest" description="Disordered" evidence="5">
    <location>
        <begin position="590"/>
        <end position="709"/>
    </location>
</feature>